<comment type="similarity">
    <text evidence="10">Belongs to the G-protein coupled receptor 1 family. Vasopressin/oxytocin receptor subfamily.</text>
</comment>
<evidence type="ECO:0000256" key="4">
    <source>
        <dbReference type="ARBA" id="ARBA00022989"/>
    </source>
</evidence>
<dbReference type="InterPro" id="IPR000276">
    <property type="entry name" value="GPCR_Rhodpsn"/>
</dbReference>
<dbReference type="PRINTS" id="PR00237">
    <property type="entry name" value="GPCRRHODOPSN"/>
</dbReference>
<proteinExistence type="inferred from homology"/>
<dbReference type="AlphaFoldDB" id="A0AAN9TEW1"/>
<reference evidence="12 13" key="1">
    <citation type="submission" date="2024-03" db="EMBL/GenBank/DDBJ databases">
        <title>Adaptation during the transition from Ophiocordyceps entomopathogen to insect associate is accompanied by gene loss and intensified selection.</title>
        <authorList>
            <person name="Ward C.M."/>
            <person name="Onetto C.A."/>
            <person name="Borneman A.R."/>
        </authorList>
    </citation>
    <scope>NUCLEOTIDE SEQUENCE [LARGE SCALE GENOMIC DNA]</scope>
    <source>
        <strain evidence="12">AWRI1</strain>
        <tissue evidence="12">Single Adult Female</tissue>
    </source>
</reference>
<organism evidence="12 13">
    <name type="scientific">Parthenolecanium corni</name>
    <dbReference type="NCBI Taxonomy" id="536013"/>
    <lineage>
        <taxon>Eukaryota</taxon>
        <taxon>Metazoa</taxon>
        <taxon>Ecdysozoa</taxon>
        <taxon>Arthropoda</taxon>
        <taxon>Hexapoda</taxon>
        <taxon>Insecta</taxon>
        <taxon>Pterygota</taxon>
        <taxon>Neoptera</taxon>
        <taxon>Paraneoptera</taxon>
        <taxon>Hemiptera</taxon>
        <taxon>Sternorrhyncha</taxon>
        <taxon>Coccoidea</taxon>
        <taxon>Coccidae</taxon>
        <taxon>Parthenolecanium</taxon>
    </lineage>
</organism>
<dbReference type="PROSITE" id="PS50262">
    <property type="entry name" value="G_PROTEIN_RECEP_F1_2"/>
    <property type="match status" value="1"/>
</dbReference>
<feature type="transmembrane region" description="Helical" evidence="10">
    <location>
        <begin position="306"/>
        <end position="328"/>
    </location>
</feature>
<name>A0AAN9TEW1_9HEMI</name>
<feature type="transmembrane region" description="Helical" evidence="10">
    <location>
        <begin position="272"/>
        <end position="294"/>
    </location>
</feature>
<evidence type="ECO:0000259" key="11">
    <source>
        <dbReference type="PROSITE" id="PS50262"/>
    </source>
</evidence>
<dbReference type="SMART" id="SM01381">
    <property type="entry name" value="7TM_GPCR_Srsx"/>
    <property type="match status" value="1"/>
</dbReference>
<evidence type="ECO:0000256" key="9">
    <source>
        <dbReference type="ARBA" id="ARBA00023224"/>
    </source>
</evidence>
<keyword evidence="5 10" id="KW-0297">G-protein coupled receptor</keyword>
<comment type="caution">
    <text evidence="12">The sequence shown here is derived from an EMBL/GenBank/DDBJ whole genome shotgun (WGS) entry which is preliminary data.</text>
</comment>
<evidence type="ECO:0000256" key="10">
    <source>
        <dbReference type="RuleBase" id="RU046427"/>
    </source>
</evidence>
<dbReference type="GO" id="GO:0032870">
    <property type="term" value="P:cellular response to hormone stimulus"/>
    <property type="evidence" value="ECO:0007669"/>
    <property type="project" value="TreeGrafter"/>
</dbReference>
<evidence type="ECO:0000256" key="8">
    <source>
        <dbReference type="ARBA" id="ARBA00023180"/>
    </source>
</evidence>
<dbReference type="PANTHER" id="PTHR24241:SF59">
    <property type="entry name" value="ADIPOKINETIC HORMONE RECEPTOR, ISOFORM C"/>
    <property type="match status" value="1"/>
</dbReference>
<keyword evidence="13" id="KW-1185">Reference proteome</keyword>
<dbReference type="PROSITE" id="PS00237">
    <property type="entry name" value="G_PROTEIN_RECEP_F1_1"/>
    <property type="match status" value="1"/>
</dbReference>
<feature type="domain" description="G-protein coupled receptors family 1 profile" evidence="11">
    <location>
        <begin position="63"/>
        <end position="325"/>
    </location>
</feature>
<evidence type="ECO:0000256" key="5">
    <source>
        <dbReference type="ARBA" id="ARBA00023040"/>
    </source>
</evidence>
<comment type="subcellular location">
    <subcellularLocation>
        <location evidence="1 10">Cell membrane</location>
        <topology evidence="1 10">Multi-pass membrane protein</topology>
    </subcellularLocation>
</comment>
<dbReference type="GO" id="GO:0005886">
    <property type="term" value="C:plasma membrane"/>
    <property type="evidence" value="ECO:0007669"/>
    <property type="project" value="UniProtKB-SubCell"/>
</dbReference>
<feature type="transmembrane region" description="Helical" evidence="10">
    <location>
        <begin position="212"/>
        <end position="236"/>
    </location>
</feature>
<protein>
    <recommendedName>
        <fullName evidence="11">G-protein coupled receptors family 1 profile domain-containing protein</fullName>
    </recommendedName>
</protein>
<feature type="transmembrane region" description="Helical" evidence="10">
    <location>
        <begin position="84"/>
        <end position="105"/>
    </location>
</feature>
<evidence type="ECO:0000256" key="1">
    <source>
        <dbReference type="ARBA" id="ARBA00004651"/>
    </source>
</evidence>
<dbReference type="Gene3D" id="1.20.1070.10">
    <property type="entry name" value="Rhodopsin 7-helix transmembrane proteins"/>
    <property type="match status" value="1"/>
</dbReference>
<dbReference type="Pfam" id="PF00001">
    <property type="entry name" value="7tm_1"/>
    <property type="match status" value="1"/>
</dbReference>
<evidence type="ECO:0000313" key="13">
    <source>
        <dbReference type="Proteomes" id="UP001367676"/>
    </source>
</evidence>
<keyword evidence="3 10" id="KW-0812">Transmembrane</keyword>
<accession>A0AAN9TEW1</accession>
<keyword evidence="6 10" id="KW-0472">Membrane</keyword>
<gene>
    <name evidence="12" type="ORF">V9T40_001207</name>
</gene>
<feature type="transmembrane region" description="Helical" evidence="10">
    <location>
        <begin position="164"/>
        <end position="186"/>
    </location>
</feature>
<dbReference type="PANTHER" id="PTHR24241">
    <property type="entry name" value="NEUROPEPTIDE RECEPTOR-RELATED G-PROTEIN COUPLED RECEPTOR"/>
    <property type="match status" value="1"/>
</dbReference>
<evidence type="ECO:0000256" key="3">
    <source>
        <dbReference type="ARBA" id="ARBA00022692"/>
    </source>
</evidence>
<dbReference type="InterPro" id="IPR001817">
    <property type="entry name" value="Vasoprsn_rcpt"/>
</dbReference>
<feature type="transmembrane region" description="Helical" evidence="10">
    <location>
        <begin position="125"/>
        <end position="143"/>
    </location>
</feature>
<feature type="transmembrane region" description="Helical" evidence="10">
    <location>
        <begin position="50"/>
        <end position="72"/>
    </location>
</feature>
<sequence length="369" mass="42031">MGAVTTATILAFAAQQNISINVGTTSQTDFEAGQTLPHDLVFSPGHLITIITYSILIVISAAGNGVVLTVMWRRRRKARARINVMLMHLAIADLLVTFLMMPLEIFWAATVEWILGDTLCRISSFFRIFGLFLSSFIIICISVDRYLAVLKPMNLYQIDQRGKIMLSTAWLASIICSAPQSIVFHVEHHPVHQNFQQCVMLNSFPSKYQEQLYVFMGMVMMYLLPLAVIIFCYSSIVIEIFRRSRNTDLDSIRRSGLGFLGRARSRTLKMTIIIVIVFLICWTPYYVLCVMYYLDEKTFAQIDHKVQRALFLFASTNSCMNPIVYGIFNIRTHRSVPPQDRSRAYSASRMSYDADVRLPALTLSLRSVE</sequence>
<evidence type="ECO:0000313" key="12">
    <source>
        <dbReference type="EMBL" id="KAK7580578.1"/>
    </source>
</evidence>
<dbReference type="GO" id="GO:0005000">
    <property type="term" value="F:vasopressin receptor activity"/>
    <property type="evidence" value="ECO:0007669"/>
    <property type="project" value="InterPro"/>
</dbReference>
<keyword evidence="4 10" id="KW-1133">Transmembrane helix</keyword>
<dbReference type="PRINTS" id="PR00896">
    <property type="entry name" value="VASOPRESSINR"/>
</dbReference>
<dbReference type="EMBL" id="JBBCAQ010000034">
    <property type="protein sequence ID" value="KAK7580578.1"/>
    <property type="molecule type" value="Genomic_DNA"/>
</dbReference>
<keyword evidence="8 10" id="KW-0325">Glycoprotein</keyword>
<keyword evidence="7 10" id="KW-0675">Receptor</keyword>
<dbReference type="GO" id="GO:0042277">
    <property type="term" value="F:peptide binding"/>
    <property type="evidence" value="ECO:0007669"/>
    <property type="project" value="TreeGrafter"/>
</dbReference>
<evidence type="ECO:0000256" key="7">
    <source>
        <dbReference type="ARBA" id="ARBA00023170"/>
    </source>
</evidence>
<dbReference type="Proteomes" id="UP001367676">
    <property type="component" value="Unassembled WGS sequence"/>
</dbReference>
<keyword evidence="9 10" id="KW-0807">Transducer</keyword>
<dbReference type="SUPFAM" id="SSF81321">
    <property type="entry name" value="Family A G protein-coupled receptor-like"/>
    <property type="match status" value="1"/>
</dbReference>
<evidence type="ECO:0000256" key="2">
    <source>
        <dbReference type="ARBA" id="ARBA00022475"/>
    </source>
</evidence>
<keyword evidence="2" id="KW-1003">Cell membrane</keyword>
<dbReference type="GO" id="GO:0097003">
    <property type="term" value="F:adipokinetic hormone receptor activity"/>
    <property type="evidence" value="ECO:0007669"/>
    <property type="project" value="TreeGrafter"/>
</dbReference>
<dbReference type="InterPro" id="IPR017452">
    <property type="entry name" value="GPCR_Rhodpsn_7TM"/>
</dbReference>
<evidence type="ECO:0000256" key="6">
    <source>
        <dbReference type="ARBA" id="ARBA00023136"/>
    </source>
</evidence>